<name>A0A0R3W260_TAEAS</name>
<dbReference type="InterPro" id="IPR044609">
    <property type="entry name" value="FKBP2/11"/>
</dbReference>
<dbReference type="Proteomes" id="UP000282613">
    <property type="component" value="Unassembled WGS sequence"/>
</dbReference>
<evidence type="ECO:0000256" key="1">
    <source>
        <dbReference type="ARBA" id="ARBA00000971"/>
    </source>
</evidence>
<evidence type="ECO:0000256" key="5">
    <source>
        <dbReference type="PROSITE-ProRule" id="PRU00277"/>
    </source>
</evidence>
<gene>
    <name evidence="8" type="ORF">TASK_LOCUS3872</name>
</gene>
<protein>
    <recommendedName>
        <fullName evidence="2 5">peptidylprolyl isomerase</fullName>
        <ecNumber evidence="2 5">5.2.1.8</ecNumber>
    </recommendedName>
</protein>
<evidence type="ECO:0000256" key="2">
    <source>
        <dbReference type="ARBA" id="ARBA00013194"/>
    </source>
</evidence>
<dbReference type="InterPro" id="IPR046357">
    <property type="entry name" value="PPIase_dom_sf"/>
</dbReference>
<evidence type="ECO:0000313" key="10">
    <source>
        <dbReference type="WBParaSite" id="TASK_0000387101-mRNA-1"/>
    </source>
</evidence>
<dbReference type="STRING" id="60517.A0A0R3W260"/>
<keyword evidence="4 5" id="KW-0413">Isomerase</keyword>
<evidence type="ECO:0000256" key="6">
    <source>
        <dbReference type="SAM" id="SignalP"/>
    </source>
</evidence>
<keyword evidence="9" id="KW-1185">Reference proteome</keyword>
<dbReference type="WBParaSite" id="TASK_0000387101-mRNA-1">
    <property type="protein sequence ID" value="TASK_0000387101-mRNA-1"/>
    <property type="gene ID" value="TASK_0000387101"/>
</dbReference>
<feature type="chain" id="PRO_5043132521" description="peptidylprolyl isomerase" evidence="6">
    <location>
        <begin position="18"/>
        <end position="133"/>
    </location>
</feature>
<dbReference type="SUPFAM" id="SSF54534">
    <property type="entry name" value="FKBP-like"/>
    <property type="match status" value="1"/>
</dbReference>
<evidence type="ECO:0000256" key="3">
    <source>
        <dbReference type="ARBA" id="ARBA00023110"/>
    </source>
</evidence>
<evidence type="ECO:0000259" key="7">
    <source>
        <dbReference type="PROSITE" id="PS50059"/>
    </source>
</evidence>
<accession>A0A0R3W260</accession>
<comment type="catalytic activity">
    <reaction evidence="1 5">
        <text>[protein]-peptidylproline (omega=180) = [protein]-peptidylproline (omega=0)</text>
        <dbReference type="Rhea" id="RHEA:16237"/>
        <dbReference type="Rhea" id="RHEA-COMP:10747"/>
        <dbReference type="Rhea" id="RHEA-COMP:10748"/>
        <dbReference type="ChEBI" id="CHEBI:83833"/>
        <dbReference type="ChEBI" id="CHEBI:83834"/>
        <dbReference type="EC" id="5.2.1.8"/>
    </reaction>
</comment>
<organism evidence="10">
    <name type="scientific">Taenia asiatica</name>
    <name type="common">Asian tapeworm</name>
    <dbReference type="NCBI Taxonomy" id="60517"/>
    <lineage>
        <taxon>Eukaryota</taxon>
        <taxon>Metazoa</taxon>
        <taxon>Spiralia</taxon>
        <taxon>Lophotrochozoa</taxon>
        <taxon>Platyhelminthes</taxon>
        <taxon>Cestoda</taxon>
        <taxon>Eucestoda</taxon>
        <taxon>Cyclophyllidea</taxon>
        <taxon>Taeniidae</taxon>
        <taxon>Taenia</taxon>
    </lineage>
</organism>
<dbReference type="EC" id="5.2.1.8" evidence="2 5"/>
<dbReference type="InterPro" id="IPR001179">
    <property type="entry name" value="PPIase_FKBP_dom"/>
</dbReference>
<evidence type="ECO:0000313" key="8">
    <source>
        <dbReference type="EMBL" id="VDK32488.1"/>
    </source>
</evidence>
<dbReference type="OrthoDB" id="77911at2759"/>
<feature type="signal peptide" evidence="6">
    <location>
        <begin position="1"/>
        <end position="17"/>
    </location>
</feature>
<reference evidence="8 9" key="2">
    <citation type="submission" date="2018-11" db="EMBL/GenBank/DDBJ databases">
        <authorList>
            <consortium name="Pathogen Informatics"/>
        </authorList>
    </citation>
    <scope>NUCLEOTIDE SEQUENCE [LARGE SCALE GENOMIC DNA]</scope>
</reference>
<dbReference type="PROSITE" id="PS50059">
    <property type="entry name" value="FKBP_PPIASE"/>
    <property type="match status" value="1"/>
</dbReference>
<dbReference type="Gene3D" id="3.10.50.40">
    <property type="match status" value="1"/>
</dbReference>
<sequence>MLLTLAVSLFCAAVLSAEKLTELEVEILSVSCGKIVQKGDYVHVLCVGSLYENKKQFDSNVGGDPIQITVGACQVIAGWEEGLIGTCEGERRRLRIPSSMGYGARGYGDLIPPNSNLEFDIKLVRIDNMKEEL</sequence>
<evidence type="ECO:0000313" key="9">
    <source>
        <dbReference type="Proteomes" id="UP000282613"/>
    </source>
</evidence>
<dbReference type="EMBL" id="UYRS01018317">
    <property type="protein sequence ID" value="VDK32488.1"/>
    <property type="molecule type" value="Genomic_DNA"/>
</dbReference>
<dbReference type="PANTHER" id="PTHR45779:SF7">
    <property type="entry name" value="PEPTIDYLPROLYL ISOMERASE"/>
    <property type="match status" value="1"/>
</dbReference>
<dbReference type="GO" id="GO:0003755">
    <property type="term" value="F:peptidyl-prolyl cis-trans isomerase activity"/>
    <property type="evidence" value="ECO:0007669"/>
    <property type="project" value="UniProtKB-KW"/>
</dbReference>
<dbReference type="AlphaFoldDB" id="A0A0R3W260"/>
<proteinExistence type="predicted"/>
<dbReference type="GO" id="GO:0005783">
    <property type="term" value="C:endoplasmic reticulum"/>
    <property type="evidence" value="ECO:0007669"/>
    <property type="project" value="TreeGrafter"/>
</dbReference>
<feature type="domain" description="PPIase FKBP-type" evidence="7">
    <location>
        <begin position="39"/>
        <end position="127"/>
    </location>
</feature>
<keyword evidence="6" id="KW-0732">Signal</keyword>
<dbReference type="Pfam" id="PF00254">
    <property type="entry name" value="FKBP_C"/>
    <property type="match status" value="1"/>
</dbReference>
<evidence type="ECO:0000256" key="4">
    <source>
        <dbReference type="ARBA" id="ARBA00023235"/>
    </source>
</evidence>
<dbReference type="PANTHER" id="PTHR45779">
    <property type="entry name" value="PEPTIDYLPROLYL ISOMERASE"/>
    <property type="match status" value="1"/>
</dbReference>
<reference evidence="10" key="1">
    <citation type="submission" date="2017-02" db="UniProtKB">
        <authorList>
            <consortium name="WormBaseParasite"/>
        </authorList>
    </citation>
    <scope>IDENTIFICATION</scope>
</reference>
<keyword evidence="3 5" id="KW-0697">Rotamase</keyword>